<dbReference type="InterPro" id="IPR003961">
    <property type="entry name" value="FN3_dom"/>
</dbReference>
<dbReference type="InterPro" id="IPR003598">
    <property type="entry name" value="Ig_sub2"/>
</dbReference>
<dbReference type="CDD" id="cd00063">
    <property type="entry name" value="FN3"/>
    <property type="match status" value="2"/>
</dbReference>
<dbReference type="GO" id="GO:0030154">
    <property type="term" value="P:cell differentiation"/>
    <property type="evidence" value="ECO:0007669"/>
    <property type="project" value="UniProtKB-ARBA"/>
</dbReference>
<dbReference type="SMART" id="SM00060">
    <property type="entry name" value="FN3"/>
    <property type="match status" value="2"/>
</dbReference>
<dbReference type="PROSITE" id="PS50835">
    <property type="entry name" value="IG_LIKE"/>
    <property type="match status" value="2"/>
</dbReference>
<feature type="domain" description="Fibronectin type-III" evidence="4">
    <location>
        <begin position="28"/>
        <end position="127"/>
    </location>
</feature>
<dbReference type="PANTHER" id="PTHR13817">
    <property type="entry name" value="TITIN"/>
    <property type="match status" value="1"/>
</dbReference>
<dbReference type="FunFam" id="2.60.40.10:FF:000612">
    <property type="entry name" value="palladin isoform X1"/>
    <property type="match status" value="1"/>
</dbReference>
<dbReference type="InterPro" id="IPR013783">
    <property type="entry name" value="Ig-like_fold"/>
</dbReference>
<name>A0ABD2NA00_9CUCU</name>
<evidence type="ECO:0000313" key="6">
    <source>
        <dbReference type="Proteomes" id="UP001516400"/>
    </source>
</evidence>
<feature type="region of interest" description="Disordered" evidence="2">
    <location>
        <begin position="1171"/>
        <end position="1330"/>
    </location>
</feature>
<evidence type="ECO:0000259" key="4">
    <source>
        <dbReference type="PROSITE" id="PS50853"/>
    </source>
</evidence>
<dbReference type="Pfam" id="PF07679">
    <property type="entry name" value="I-set"/>
    <property type="match status" value="2"/>
</dbReference>
<evidence type="ECO:0000256" key="1">
    <source>
        <dbReference type="ARBA" id="ARBA00022737"/>
    </source>
</evidence>
<dbReference type="GO" id="GO:0009653">
    <property type="term" value="P:anatomical structure morphogenesis"/>
    <property type="evidence" value="ECO:0007669"/>
    <property type="project" value="UniProtKB-ARBA"/>
</dbReference>
<feature type="domain" description="Ig-like" evidence="3">
    <location>
        <begin position="231"/>
        <end position="321"/>
    </location>
</feature>
<evidence type="ECO:0000259" key="3">
    <source>
        <dbReference type="PROSITE" id="PS50835"/>
    </source>
</evidence>
<dbReference type="Pfam" id="PF00041">
    <property type="entry name" value="fn3"/>
    <property type="match status" value="2"/>
</dbReference>
<feature type="compositionally biased region" description="Low complexity" evidence="2">
    <location>
        <begin position="1307"/>
        <end position="1326"/>
    </location>
</feature>
<feature type="region of interest" description="Disordered" evidence="2">
    <location>
        <begin position="432"/>
        <end position="646"/>
    </location>
</feature>
<dbReference type="Proteomes" id="UP001516400">
    <property type="component" value="Unassembled WGS sequence"/>
</dbReference>
<evidence type="ECO:0000313" key="5">
    <source>
        <dbReference type="EMBL" id="KAL3275179.1"/>
    </source>
</evidence>
<dbReference type="InterPro" id="IPR036116">
    <property type="entry name" value="FN3_sf"/>
</dbReference>
<dbReference type="FunFam" id="2.60.40.10:FF:001223">
    <property type="entry name" value="Sidekick cell adhesion molecule 1"/>
    <property type="match status" value="1"/>
</dbReference>
<dbReference type="InterPro" id="IPR050964">
    <property type="entry name" value="Striated_Muscle_Regulatory"/>
</dbReference>
<feature type="region of interest" description="Disordered" evidence="2">
    <location>
        <begin position="1"/>
        <end position="33"/>
    </location>
</feature>
<protein>
    <submittedName>
        <fullName evidence="5">Uncharacterized protein</fullName>
    </submittedName>
</protein>
<feature type="domain" description="Ig-like" evidence="3">
    <location>
        <begin position="133"/>
        <end position="221"/>
    </location>
</feature>
<comment type="caution">
    <text evidence="5">The sequence shown here is derived from an EMBL/GenBank/DDBJ whole genome shotgun (WGS) entry which is preliminary data.</text>
</comment>
<accession>A0ABD2NA00</accession>
<sequence length="1431" mass="162142">MGNANVKPHPKPRNKKQVRWKAADRPSPPGKPSLVLENGFLPDIIHICWPKPVKDGGSPITAYFVEHKRLGAPHWLKANQLPVLTTELIVNDLDPGWRYQFRVRAENAVGLSDPSEISEPFTVTLKKSAITAPKFTQELKDTTVLENGQTEFEVHFLGQPSPSICWFKDGFEIFSGNRTRVTTVSDKSVFTILHSTAADEGEIKCTATNRAGHTSTKAKLTIEAPPSIRLPKLYQDQDGLIFELGETIKLNVSVNGRPTPLVFWSHDGESIQNDDRHELEYIDKTAIVKIENALRSDRGEYQIRAVNKMGQDQASFLVTITDKPTPPGKARVLLTSGRSVTLSWSTPEDDGGCKIGNYIIEYYRLGWNVWLKAATSRQLTTMLGDLIEGSQYKFRVKAESPYGVSEPSEESETVFIPDHKRGIKEPSDIVEQTANQPPIPLSIPRQRRASSSPRVSFALDENAPVRPERKKTGKTPEASPRMRRKQIPSPIYQSIDFSNIKFENPPTVRNPTFSNSKPKYENDISENNGRKSMSPKESPSPLARQMAFNFTDIAPKRVSPKPEREIPKSPSPEEIKRSKDNTFHEEPSEKTQSKSPEKSPNMRRRSVSDRKSLSPRAINVSESPTETSSPTNDNRMRPPLTRQDFSGSSEFMLVLCPEEEQGAHLKKLGISFDENPVAPPISLSAPELGIEPPEQSSLKRSASSTELLNYRLMERLNEAAMEEEEMAEIKRNEEIGRRVSLDIPLIQVNSKPTQELVGLERRSSFGRRLSTGAILKLQPKWSQKRQSLKNANDISSVFNTNLHKFEETDESRRETMEYRQNAELQTGQTSPKLKNAWNESKVDIDEWMKDYEESIPSDEESESSSDGRKYSNISAPKYYDNEEEEEETYNPRRKIVSNIKTDNEKPFEILTIRKEPPDSRMVPKPILKKKIAHDTDNTKLLPVLGRNSNINGSVLKRNRSSSLVDSSYDYQALSLIQRKQNDQLPNQRSRSNSLIDSYDTVIDASQIKKSPNIAKRRSFSLIPSHENFIKGAFKHKNADINTPTKETPVKNVSALASFTSIAGAGLVIPEKMLNKQDSEEEAKVVVDFYGDIVKSFGGKTKPMAEFSRTVVSKYDTYEERKISEIKPNIEGAQDKQKAPTLLSESFPKTKFKYEPVTEKQDNIRDIHTKYAESTKESTNKSSEKELKSQIPRYYGEIRKNTQEDSISYKTSNSVNQTSPPSKSPIRSSLLGDSNVSGRSKSPSPGDRFGSVVHKTDRPQSRTSSINRRRRKQSRSRDASTSPVRFENWDGHSSSRNSLERDLYNRHSLTSSRSSSLTRRSPSPSLRPKLREITTQTSFRIEPRTIADVLKKQEELATKAEKRVKGVFEYFTDLAMVSVACWLYLFHNEYLAIPFLLILVYRQLNDELIKFKGSVKKRIPKWIMKKFERKNG</sequence>
<gene>
    <name evidence="5" type="ORF">HHI36_019948</name>
</gene>
<feature type="compositionally biased region" description="Basic and acidic residues" evidence="2">
    <location>
        <begin position="560"/>
        <end position="597"/>
    </location>
</feature>
<dbReference type="InterPro" id="IPR036179">
    <property type="entry name" value="Ig-like_dom_sf"/>
</dbReference>
<feature type="compositionally biased region" description="Polar residues" evidence="2">
    <location>
        <begin position="525"/>
        <end position="537"/>
    </location>
</feature>
<feature type="compositionally biased region" description="Basic and acidic residues" evidence="2">
    <location>
        <begin position="1171"/>
        <end position="1187"/>
    </location>
</feature>
<keyword evidence="1" id="KW-0677">Repeat</keyword>
<feature type="domain" description="Fibronectin type-III" evidence="4">
    <location>
        <begin position="326"/>
        <end position="419"/>
    </location>
</feature>
<dbReference type="InterPro" id="IPR003599">
    <property type="entry name" value="Ig_sub"/>
</dbReference>
<feature type="compositionally biased region" description="Acidic residues" evidence="2">
    <location>
        <begin position="853"/>
        <end position="863"/>
    </location>
</feature>
<dbReference type="FunFam" id="2.60.40.10:FF:001806">
    <property type="entry name" value="Blast:Twitchin"/>
    <property type="match status" value="1"/>
</dbReference>
<dbReference type="EMBL" id="JABFTP020000083">
    <property type="protein sequence ID" value="KAL3275179.1"/>
    <property type="molecule type" value="Genomic_DNA"/>
</dbReference>
<organism evidence="5 6">
    <name type="scientific">Cryptolaemus montrouzieri</name>
    <dbReference type="NCBI Taxonomy" id="559131"/>
    <lineage>
        <taxon>Eukaryota</taxon>
        <taxon>Metazoa</taxon>
        <taxon>Ecdysozoa</taxon>
        <taxon>Arthropoda</taxon>
        <taxon>Hexapoda</taxon>
        <taxon>Insecta</taxon>
        <taxon>Pterygota</taxon>
        <taxon>Neoptera</taxon>
        <taxon>Endopterygota</taxon>
        <taxon>Coleoptera</taxon>
        <taxon>Polyphaga</taxon>
        <taxon>Cucujiformia</taxon>
        <taxon>Coccinelloidea</taxon>
        <taxon>Coccinellidae</taxon>
        <taxon>Scymninae</taxon>
        <taxon>Scymnini</taxon>
        <taxon>Cryptolaemus</taxon>
    </lineage>
</organism>
<feature type="compositionally biased region" description="Polar residues" evidence="2">
    <location>
        <begin position="1203"/>
        <end position="1242"/>
    </location>
</feature>
<feature type="compositionally biased region" description="Polar residues" evidence="2">
    <location>
        <begin position="507"/>
        <end position="517"/>
    </location>
</feature>
<dbReference type="InterPro" id="IPR013098">
    <property type="entry name" value="Ig_I-set"/>
</dbReference>
<dbReference type="SUPFAM" id="SSF49265">
    <property type="entry name" value="Fibronectin type III"/>
    <property type="match status" value="2"/>
</dbReference>
<dbReference type="Gene3D" id="2.60.40.10">
    <property type="entry name" value="Immunoglobulins"/>
    <property type="match status" value="4"/>
</dbReference>
<dbReference type="SMART" id="SM00409">
    <property type="entry name" value="IG"/>
    <property type="match status" value="2"/>
</dbReference>
<evidence type="ECO:0000256" key="2">
    <source>
        <dbReference type="SAM" id="MobiDB-lite"/>
    </source>
</evidence>
<dbReference type="SUPFAM" id="SSF48726">
    <property type="entry name" value="Immunoglobulin"/>
    <property type="match status" value="2"/>
</dbReference>
<dbReference type="SMART" id="SM00408">
    <property type="entry name" value="IGc2"/>
    <property type="match status" value="2"/>
</dbReference>
<reference evidence="5 6" key="1">
    <citation type="journal article" date="2021" name="BMC Biol.">
        <title>Horizontally acquired antibacterial genes associated with adaptive radiation of ladybird beetles.</title>
        <authorList>
            <person name="Li H.S."/>
            <person name="Tang X.F."/>
            <person name="Huang Y.H."/>
            <person name="Xu Z.Y."/>
            <person name="Chen M.L."/>
            <person name="Du X.Y."/>
            <person name="Qiu B.Y."/>
            <person name="Chen P.T."/>
            <person name="Zhang W."/>
            <person name="Slipinski A."/>
            <person name="Escalona H.E."/>
            <person name="Waterhouse R.M."/>
            <person name="Zwick A."/>
            <person name="Pang H."/>
        </authorList>
    </citation>
    <scope>NUCLEOTIDE SEQUENCE [LARGE SCALE GENOMIC DNA]</scope>
    <source>
        <strain evidence="5">SYSU2018</strain>
    </source>
</reference>
<feature type="compositionally biased region" description="Basic residues" evidence="2">
    <location>
        <begin position="8"/>
        <end position="19"/>
    </location>
</feature>
<keyword evidence="6" id="KW-1185">Reference proteome</keyword>
<feature type="compositionally biased region" description="Low complexity" evidence="2">
    <location>
        <begin position="621"/>
        <end position="631"/>
    </location>
</feature>
<proteinExistence type="predicted"/>
<dbReference type="InterPro" id="IPR007110">
    <property type="entry name" value="Ig-like_dom"/>
</dbReference>
<dbReference type="PANTHER" id="PTHR13817:SF167">
    <property type="entry name" value="MYOMESIN AND MYOSIN BINDING PROTEIN"/>
    <property type="match status" value="1"/>
</dbReference>
<dbReference type="PROSITE" id="PS50853">
    <property type="entry name" value="FN3"/>
    <property type="match status" value="2"/>
</dbReference>
<feature type="region of interest" description="Disordered" evidence="2">
    <location>
        <begin position="853"/>
        <end position="891"/>
    </location>
</feature>